<dbReference type="NCBIfam" id="TIGR01730">
    <property type="entry name" value="RND_mfp"/>
    <property type="match status" value="1"/>
</dbReference>
<dbReference type="Proteomes" id="UP000322976">
    <property type="component" value="Unassembled WGS sequence"/>
</dbReference>
<dbReference type="InterPro" id="IPR058625">
    <property type="entry name" value="MdtA-like_BSH"/>
</dbReference>
<dbReference type="PANTHER" id="PTHR30469:SF33">
    <property type="entry name" value="SLR1207 PROTEIN"/>
    <property type="match status" value="1"/>
</dbReference>
<evidence type="ECO:0000256" key="1">
    <source>
        <dbReference type="ARBA" id="ARBA00009477"/>
    </source>
</evidence>
<evidence type="ECO:0000259" key="4">
    <source>
        <dbReference type="Pfam" id="PF25954"/>
    </source>
</evidence>
<feature type="domain" description="Multidrug resistance protein MdtA-like barrel-sandwich hybrid" evidence="3">
    <location>
        <begin position="65"/>
        <end position="218"/>
    </location>
</feature>
<sequence>MAKRYLVIIVSVTMVLTIVLGGCGTTRDTSSVPEEQVVTVSTVKATTGDISEFSNLVGTLKPNKTVNVIPKMAGKVVQVNFDVGDHVKAGDILFKLDDIDIQNQVKSAEAALKMAEANYTLNKQKYEQSKTDFARYEALYKEGAISQQEYEQMKLSVSPDMLKLYEAQLAQAQASYDTALSQLQNTIVTSPINGVVASKSVNVGEMAANTMPSFVIVDNSSMFVEVKLTDSLINRVKPGDRLTIKLGDGSEQAVEGVVDTVAPAAEQSTGLFPVKIKIDNKDGSLKAGMTATVVLPSETKKDVVLIPKEAVVIQNTVSVVFTVKDGKAVRNVVTTGISDDKNIEVVSGIKTGDEVIVKGQNLLSGGEKLKIENGGSN</sequence>
<reference evidence="6 7" key="1">
    <citation type="submission" date="2019-08" db="EMBL/GenBank/DDBJ databases">
        <title>Calorimonas adulescens gen. nov., sp. nov., an anaerobic thermophilic bacterium from Sakhalin hot spring.</title>
        <authorList>
            <person name="Khomyakova M.A."/>
            <person name="Merkel A.Y."/>
            <person name="Novikov A."/>
            <person name="Bonch-Osmolovskaya E.A."/>
            <person name="Slobodkin A.I."/>
        </authorList>
    </citation>
    <scope>NUCLEOTIDE SEQUENCE [LARGE SCALE GENOMIC DNA]</scope>
    <source>
        <strain evidence="6 7">A05MB</strain>
    </source>
</reference>
<name>A0A5D8QFJ4_9THEO</name>
<dbReference type="Pfam" id="PF25989">
    <property type="entry name" value="YknX_C"/>
    <property type="match status" value="1"/>
</dbReference>
<dbReference type="EMBL" id="VTPS01000003">
    <property type="protein sequence ID" value="TZE82904.1"/>
    <property type="molecule type" value="Genomic_DNA"/>
</dbReference>
<feature type="domain" description="YknX-like C-terminal permuted SH3-like" evidence="5">
    <location>
        <begin position="305"/>
        <end position="370"/>
    </location>
</feature>
<feature type="domain" description="CusB-like beta-barrel" evidence="4">
    <location>
        <begin position="224"/>
        <end position="297"/>
    </location>
</feature>
<dbReference type="PROSITE" id="PS51257">
    <property type="entry name" value="PROKAR_LIPOPROTEIN"/>
    <property type="match status" value="1"/>
</dbReference>
<comment type="similarity">
    <text evidence="1">Belongs to the membrane fusion protein (MFP) (TC 8.A.1) family.</text>
</comment>
<dbReference type="SUPFAM" id="SSF111369">
    <property type="entry name" value="HlyD-like secretion proteins"/>
    <property type="match status" value="1"/>
</dbReference>
<dbReference type="InterPro" id="IPR058637">
    <property type="entry name" value="YknX-like_C"/>
</dbReference>
<dbReference type="Pfam" id="PF25876">
    <property type="entry name" value="HH_MFP_RND"/>
    <property type="match status" value="1"/>
</dbReference>
<dbReference type="InterPro" id="IPR058624">
    <property type="entry name" value="MdtA-like_HH"/>
</dbReference>
<dbReference type="Gene3D" id="2.40.420.20">
    <property type="match status" value="1"/>
</dbReference>
<comment type="caution">
    <text evidence="6">The sequence shown here is derived from an EMBL/GenBank/DDBJ whole genome shotgun (WGS) entry which is preliminary data.</text>
</comment>
<gene>
    <name evidence="6" type="ORF">FWJ32_02820</name>
</gene>
<dbReference type="Pfam" id="PF25917">
    <property type="entry name" value="BSH_RND"/>
    <property type="match status" value="1"/>
</dbReference>
<dbReference type="GO" id="GO:1990281">
    <property type="term" value="C:efflux pump complex"/>
    <property type="evidence" value="ECO:0007669"/>
    <property type="project" value="TreeGrafter"/>
</dbReference>
<dbReference type="Pfam" id="PF25954">
    <property type="entry name" value="Beta-barrel_RND_2"/>
    <property type="match status" value="1"/>
</dbReference>
<organism evidence="6 7">
    <name type="scientific">Calorimonas adulescens</name>
    <dbReference type="NCBI Taxonomy" id="2606906"/>
    <lineage>
        <taxon>Bacteria</taxon>
        <taxon>Bacillati</taxon>
        <taxon>Bacillota</taxon>
        <taxon>Clostridia</taxon>
        <taxon>Thermoanaerobacterales</taxon>
        <taxon>Thermoanaerobacteraceae</taxon>
        <taxon>Calorimonas</taxon>
    </lineage>
</organism>
<dbReference type="AlphaFoldDB" id="A0A5D8QFJ4"/>
<evidence type="ECO:0000259" key="2">
    <source>
        <dbReference type="Pfam" id="PF25876"/>
    </source>
</evidence>
<dbReference type="InterPro" id="IPR006143">
    <property type="entry name" value="RND_pump_MFP"/>
</dbReference>
<evidence type="ECO:0000259" key="5">
    <source>
        <dbReference type="Pfam" id="PF25989"/>
    </source>
</evidence>
<dbReference type="Gene3D" id="2.40.30.170">
    <property type="match status" value="1"/>
</dbReference>
<evidence type="ECO:0000313" key="6">
    <source>
        <dbReference type="EMBL" id="TZE82904.1"/>
    </source>
</evidence>
<dbReference type="RefSeq" id="WP_149544463.1">
    <property type="nucleotide sequence ID" value="NZ_VTPS01000003.1"/>
</dbReference>
<accession>A0A5D8QFJ4</accession>
<keyword evidence="7" id="KW-1185">Reference proteome</keyword>
<evidence type="ECO:0000259" key="3">
    <source>
        <dbReference type="Pfam" id="PF25917"/>
    </source>
</evidence>
<dbReference type="Gene3D" id="1.10.287.470">
    <property type="entry name" value="Helix hairpin bin"/>
    <property type="match status" value="1"/>
</dbReference>
<evidence type="ECO:0000313" key="7">
    <source>
        <dbReference type="Proteomes" id="UP000322976"/>
    </source>
</evidence>
<dbReference type="GO" id="GO:0015562">
    <property type="term" value="F:efflux transmembrane transporter activity"/>
    <property type="evidence" value="ECO:0007669"/>
    <property type="project" value="TreeGrafter"/>
</dbReference>
<dbReference type="InterPro" id="IPR058792">
    <property type="entry name" value="Beta-barrel_RND_2"/>
</dbReference>
<dbReference type="PANTHER" id="PTHR30469">
    <property type="entry name" value="MULTIDRUG RESISTANCE PROTEIN MDTA"/>
    <property type="match status" value="1"/>
</dbReference>
<feature type="domain" description="Multidrug resistance protein MdtA-like alpha-helical hairpin" evidence="2">
    <location>
        <begin position="128"/>
        <end position="186"/>
    </location>
</feature>
<protein>
    <submittedName>
        <fullName evidence="6">Efflux RND transporter periplasmic adaptor subunit</fullName>
    </submittedName>
</protein>
<dbReference type="Gene3D" id="2.40.50.100">
    <property type="match status" value="1"/>
</dbReference>
<proteinExistence type="inferred from homology"/>